<evidence type="ECO:0000259" key="2">
    <source>
        <dbReference type="PROSITE" id="PS50930"/>
    </source>
</evidence>
<dbReference type="SMART" id="SM00850">
    <property type="entry name" value="LytTR"/>
    <property type="match status" value="1"/>
</dbReference>
<feature type="region of interest" description="Disordered" evidence="1">
    <location>
        <begin position="1"/>
        <end position="21"/>
    </location>
</feature>
<dbReference type="PANTHER" id="PTHR37299:SF1">
    <property type="entry name" value="STAGE 0 SPORULATION PROTEIN A HOMOLOG"/>
    <property type="match status" value="1"/>
</dbReference>
<dbReference type="EMBL" id="SRSF01000003">
    <property type="protein sequence ID" value="THH40038.1"/>
    <property type="molecule type" value="Genomic_DNA"/>
</dbReference>
<dbReference type="Proteomes" id="UP000308528">
    <property type="component" value="Unassembled WGS sequence"/>
</dbReference>
<comment type="caution">
    <text evidence="3">The sequence shown here is derived from an EMBL/GenBank/DDBJ whole genome shotgun (WGS) entry which is preliminary data.</text>
</comment>
<gene>
    <name evidence="3" type="ORF">E4021_10575</name>
</gene>
<dbReference type="InterPro" id="IPR007492">
    <property type="entry name" value="LytTR_DNA-bd_dom"/>
</dbReference>
<proteinExistence type="predicted"/>
<dbReference type="GO" id="GO:0000156">
    <property type="term" value="F:phosphorelay response regulator activity"/>
    <property type="evidence" value="ECO:0007669"/>
    <property type="project" value="InterPro"/>
</dbReference>
<dbReference type="InterPro" id="IPR046947">
    <property type="entry name" value="LytR-like"/>
</dbReference>
<protein>
    <submittedName>
        <fullName evidence="3">Response regulator transcription factor</fullName>
    </submittedName>
</protein>
<dbReference type="AlphaFoldDB" id="A0A4S4NNU1"/>
<sequence>MVDPANARKITAGEPDRTSGPLRKRVHRLKRRRYRLPLPDQSGILYAHVTEITHLQSEGNYTTVHLFNGERRMVCRSIGDLECCLSGRGFLRVHQSYLVNLRYVTEYLREGGGKILLAGGGHAYLARSRKREFFAAMQDRSV</sequence>
<dbReference type="Gene3D" id="2.40.50.1020">
    <property type="entry name" value="LytTr DNA-binding domain"/>
    <property type="match status" value="1"/>
</dbReference>
<dbReference type="Pfam" id="PF04397">
    <property type="entry name" value="LytTR"/>
    <property type="match status" value="1"/>
</dbReference>
<evidence type="ECO:0000313" key="4">
    <source>
        <dbReference type="Proteomes" id="UP000308528"/>
    </source>
</evidence>
<evidence type="ECO:0000313" key="3">
    <source>
        <dbReference type="EMBL" id="THH40038.1"/>
    </source>
</evidence>
<organism evidence="3 4">
    <name type="scientific">Neolewinella litorea</name>
    <dbReference type="NCBI Taxonomy" id="2562452"/>
    <lineage>
        <taxon>Bacteria</taxon>
        <taxon>Pseudomonadati</taxon>
        <taxon>Bacteroidota</taxon>
        <taxon>Saprospiria</taxon>
        <taxon>Saprospirales</taxon>
        <taxon>Lewinellaceae</taxon>
        <taxon>Neolewinella</taxon>
    </lineage>
</organism>
<evidence type="ECO:0000256" key="1">
    <source>
        <dbReference type="SAM" id="MobiDB-lite"/>
    </source>
</evidence>
<keyword evidence="4" id="KW-1185">Reference proteome</keyword>
<dbReference type="PROSITE" id="PS50930">
    <property type="entry name" value="HTH_LYTTR"/>
    <property type="match status" value="1"/>
</dbReference>
<name>A0A4S4NNU1_9BACT</name>
<dbReference type="OrthoDB" id="1646880at2"/>
<reference evidence="3 4" key="1">
    <citation type="submission" date="2019-04" db="EMBL/GenBank/DDBJ databases">
        <title>Lewinella litorea sp. nov., isolated from a marine sand.</title>
        <authorList>
            <person name="Yoon J.-H."/>
        </authorList>
    </citation>
    <scope>NUCLEOTIDE SEQUENCE [LARGE SCALE GENOMIC DNA]</scope>
    <source>
        <strain evidence="3 4">HSMS-39</strain>
    </source>
</reference>
<dbReference type="GO" id="GO:0003677">
    <property type="term" value="F:DNA binding"/>
    <property type="evidence" value="ECO:0007669"/>
    <property type="project" value="InterPro"/>
</dbReference>
<dbReference type="PANTHER" id="PTHR37299">
    <property type="entry name" value="TRANSCRIPTIONAL REGULATOR-RELATED"/>
    <property type="match status" value="1"/>
</dbReference>
<feature type="domain" description="HTH LytTR-type" evidence="2">
    <location>
        <begin position="36"/>
        <end position="139"/>
    </location>
</feature>
<accession>A0A4S4NNU1</accession>